<dbReference type="CDD" id="cd00093">
    <property type="entry name" value="HTH_XRE"/>
    <property type="match status" value="1"/>
</dbReference>
<dbReference type="Pfam" id="PF13560">
    <property type="entry name" value="HTH_31"/>
    <property type="match status" value="1"/>
</dbReference>
<dbReference type="InterPro" id="IPR010982">
    <property type="entry name" value="Lambda_DNA-bd_dom_sf"/>
</dbReference>
<dbReference type="GO" id="GO:0003677">
    <property type="term" value="F:DNA binding"/>
    <property type="evidence" value="ECO:0007669"/>
    <property type="project" value="InterPro"/>
</dbReference>
<evidence type="ECO:0000259" key="1">
    <source>
        <dbReference type="PROSITE" id="PS50943"/>
    </source>
</evidence>
<dbReference type="Pfam" id="PF19054">
    <property type="entry name" value="DUF5753"/>
    <property type="match status" value="1"/>
</dbReference>
<dbReference type="PROSITE" id="PS50943">
    <property type="entry name" value="HTH_CROC1"/>
    <property type="match status" value="1"/>
</dbReference>
<dbReference type="Gene3D" id="1.10.260.40">
    <property type="entry name" value="lambda repressor-like DNA-binding domains"/>
    <property type="match status" value="1"/>
</dbReference>
<reference evidence="2" key="1">
    <citation type="submission" date="2021-06" db="EMBL/GenBank/DDBJ databases">
        <authorList>
            <person name="Arsene-Ploetze F."/>
        </authorList>
    </citation>
    <scope>NUCLEOTIDE SEQUENCE</scope>
    <source>
        <strain evidence="2">SBRY1</strain>
    </source>
</reference>
<sequence length="279" mass="31156">MDVNGDEELSARAVYRNELLRQRERSGWTLAELAERTKYDASYLQRLETGGRLGSVDAAGVLDRTYGTGDLLAHLWRLAKREAGANRYEGFSDVEAEATGIHAFSLSTVPGLLQTPGYAEALLRLEGQVSDEILTGQVRARMARQERLAGPKALQYRGLLDESVIRRPTSDPQVWADQLARLVEAAQEPNISLQIVPFGIGPHALVFNTVQLLWLPSGRTVAYFENIWSGQLVQEIEDVERIRLAYDLLRDSALSTRDSLALMRTTLEDHTSCEIPHQI</sequence>
<gene>
    <name evidence="2" type="ORF">SBRY_30433</name>
</gene>
<protein>
    <submittedName>
        <fullName evidence="2">Helix-turn-helix domain-containing protein</fullName>
    </submittedName>
</protein>
<evidence type="ECO:0000313" key="2">
    <source>
        <dbReference type="EMBL" id="CAG7640475.1"/>
    </source>
</evidence>
<keyword evidence="3" id="KW-1185">Reference proteome</keyword>
<proteinExistence type="predicted"/>
<name>A0A9W4H109_9ACTN</name>
<dbReference type="AlphaFoldDB" id="A0A9W4H109"/>
<organism evidence="2 3">
    <name type="scientific">Actinacidiphila bryophytorum</name>
    <dbReference type="NCBI Taxonomy" id="1436133"/>
    <lineage>
        <taxon>Bacteria</taxon>
        <taxon>Bacillati</taxon>
        <taxon>Actinomycetota</taxon>
        <taxon>Actinomycetes</taxon>
        <taxon>Kitasatosporales</taxon>
        <taxon>Streptomycetaceae</taxon>
        <taxon>Actinacidiphila</taxon>
    </lineage>
</organism>
<dbReference type="InterPro" id="IPR001387">
    <property type="entry name" value="Cro/C1-type_HTH"/>
</dbReference>
<comment type="caution">
    <text evidence="2">The sequence shown here is derived from an EMBL/GenBank/DDBJ whole genome shotgun (WGS) entry which is preliminary data.</text>
</comment>
<dbReference type="SUPFAM" id="SSF47413">
    <property type="entry name" value="lambda repressor-like DNA-binding domains"/>
    <property type="match status" value="1"/>
</dbReference>
<feature type="domain" description="HTH cro/C1-type" evidence="1">
    <location>
        <begin position="19"/>
        <end position="72"/>
    </location>
</feature>
<dbReference type="InterPro" id="IPR043917">
    <property type="entry name" value="DUF5753"/>
</dbReference>
<accession>A0A9W4H109</accession>
<dbReference type="SMART" id="SM00530">
    <property type="entry name" value="HTH_XRE"/>
    <property type="match status" value="1"/>
</dbReference>
<evidence type="ECO:0000313" key="3">
    <source>
        <dbReference type="Proteomes" id="UP001153328"/>
    </source>
</evidence>
<dbReference type="Proteomes" id="UP001153328">
    <property type="component" value="Unassembled WGS sequence"/>
</dbReference>
<dbReference type="EMBL" id="CAJVAX010000017">
    <property type="protein sequence ID" value="CAG7640475.1"/>
    <property type="molecule type" value="Genomic_DNA"/>
</dbReference>
<dbReference type="RefSeq" id="WP_205047873.1">
    <property type="nucleotide sequence ID" value="NZ_CAJVAX010000017.1"/>
</dbReference>